<gene>
    <name evidence="2" type="ORF">U732_3131</name>
</gene>
<reference evidence="2 3" key="1">
    <citation type="journal article" date="2015" name="Infect. Genet. Evol.">
        <title>Genomic sequences of six botulinum neurotoxin-producing strains representing three clostridial species illustrate the mobility and diversity of botulinum neurotoxin genes.</title>
        <authorList>
            <person name="Smith T.J."/>
            <person name="Hill K.K."/>
            <person name="Xie G."/>
            <person name="Foley B.T."/>
            <person name="Williamson C.H."/>
            <person name="Foster J.T."/>
            <person name="Johnson S.L."/>
            <person name="Chertkov O."/>
            <person name="Teshima H."/>
            <person name="Gibbons H.S."/>
            <person name="Johnsky L.A."/>
            <person name="Karavis M.A."/>
            <person name="Smith L.A."/>
        </authorList>
    </citation>
    <scope>NUCLEOTIDE SEQUENCE [LARGE SCALE GENOMIC DNA]</scope>
    <source>
        <strain evidence="2 3">CDC 2741</strain>
    </source>
</reference>
<comment type="caution">
    <text evidence="2">The sequence shown here is derived from an EMBL/GenBank/DDBJ whole genome shotgun (WGS) entry which is preliminary data.</text>
</comment>
<keyword evidence="1" id="KW-0812">Transmembrane</keyword>
<dbReference type="SUPFAM" id="SSF69318">
    <property type="entry name" value="Integrin alpha N-terminal domain"/>
    <property type="match status" value="1"/>
</dbReference>
<keyword evidence="1" id="KW-1133">Transmembrane helix</keyword>
<evidence type="ECO:0000313" key="3">
    <source>
        <dbReference type="Proteomes" id="UP000031366"/>
    </source>
</evidence>
<dbReference type="STRING" id="29341.RSJ17_09340"/>
<dbReference type="AlphaFoldDB" id="A0A0C1RAC9"/>
<evidence type="ECO:0000313" key="2">
    <source>
        <dbReference type="EMBL" id="KIE47391.1"/>
    </source>
</evidence>
<dbReference type="EMBL" id="AYSO01000014">
    <property type="protein sequence ID" value="KIE47391.1"/>
    <property type="molecule type" value="Genomic_DNA"/>
</dbReference>
<dbReference type="Proteomes" id="UP000031366">
    <property type="component" value="Unassembled WGS sequence"/>
</dbReference>
<feature type="transmembrane region" description="Helical" evidence="1">
    <location>
        <begin position="12"/>
        <end position="30"/>
    </location>
</feature>
<sequence>MKSIKNFVKKKYSYIAFIIVLIITAIIFILNKNENSLPTFFIVDNNKIVNEDLNGDGYKDALYIKTDDNNYLVQINLSDKISYSLNPNKDILTLGEHKTYWPMKVILEDVSRDNVKEIFIQSSINEKSIQHIFRFNGEGYENIYSSYYNILGFLDSKNNKTPKIITGNFKNNEAKLENHIFINNKFKTFEYSYPDNYIGSKLICDFISFIENFPNINTNIPNYFSTYISGNELSMVYQLSSKNTTYHFQDGFFKEISYDSQDRPLEVKWTLNFKGIEKNDYKVINNYTIDLMLAKKAFEREYMITSINVRK</sequence>
<dbReference type="RefSeq" id="WP_039631601.1">
    <property type="nucleotide sequence ID" value="NZ_AYSO01000014.1"/>
</dbReference>
<evidence type="ECO:0008006" key="4">
    <source>
        <dbReference type="Google" id="ProtNLM"/>
    </source>
</evidence>
<proteinExistence type="predicted"/>
<name>A0A0C1RAC9_9CLOT</name>
<dbReference type="InterPro" id="IPR028994">
    <property type="entry name" value="Integrin_alpha_N"/>
</dbReference>
<keyword evidence="3" id="KW-1185">Reference proteome</keyword>
<organism evidence="2 3">
    <name type="scientific">Clostridium argentinense CDC 2741</name>
    <dbReference type="NCBI Taxonomy" id="1418104"/>
    <lineage>
        <taxon>Bacteria</taxon>
        <taxon>Bacillati</taxon>
        <taxon>Bacillota</taxon>
        <taxon>Clostridia</taxon>
        <taxon>Eubacteriales</taxon>
        <taxon>Clostridiaceae</taxon>
        <taxon>Clostridium</taxon>
    </lineage>
</organism>
<protein>
    <recommendedName>
        <fullName evidence="4">Repeat domain in Vibrio, Colwellia, Bradyrhizobium and Shewanella family protein</fullName>
    </recommendedName>
</protein>
<keyword evidence="1" id="KW-0472">Membrane</keyword>
<evidence type="ECO:0000256" key="1">
    <source>
        <dbReference type="SAM" id="Phobius"/>
    </source>
</evidence>
<accession>A0A0C1RAC9</accession>
<dbReference type="OrthoDB" id="1935191at2"/>